<dbReference type="Proteomes" id="UP000183832">
    <property type="component" value="Unassembled WGS sequence"/>
</dbReference>
<accession>A0A1J1HQX4</accession>
<dbReference type="InterPro" id="IPR002347">
    <property type="entry name" value="SDR_fam"/>
</dbReference>
<dbReference type="PANTHER" id="PTHR24322">
    <property type="entry name" value="PKSB"/>
    <property type="match status" value="1"/>
</dbReference>
<evidence type="ECO:0000313" key="2">
    <source>
        <dbReference type="EMBL" id="CRK88617.1"/>
    </source>
</evidence>
<keyword evidence="3" id="KW-1185">Reference proteome</keyword>
<evidence type="ECO:0000256" key="1">
    <source>
        <dbReference type="RuleBase" id="RU000363"/>
    </source>
</evidence>
<gene>
    <name evidence="2" type="ORF">CLUMA_CG002381</name>
</gene>
<dbReference type="SUPFAM" id="SSF51735">
    <property type="entry name" value="NAD(P)-binding Rossmann-fold domains"/>
    <property type="match status" value="1"/>
</dbReference>
<dbReference type="Gene3D" id="3.40.50.720">
    <property type="entry name" value="NAD(P)-binding Rossmann-like Domain"/>
    <property type="match status" value="1"/>
</dbReference>
<dbReference type="InterPro" id="IPR036291">
    <property type="entry name" value="NAD(P)-bd_dom_sf"/>
</dbReference>
<sequence>MQRNCSLFILKQPQKPEDIKGKLCLVTGGGYGLGRCLAMKFAQEGCNIAIVDILNSENTVKEIKSRYDVKCQSFMYDISDNDAITEMKVKVEAEMGEVDILVNNAGVLFMAPFLNSTKTSGNVSMLTCLHISLYGMITRKSGRIVAVSSMTARLTLPLSTVYAATKFGVDGFMETLYDDLCIDDYDKFIKLSTIFPFFINTRKEIQNTMDEIGDIIPRLTPEYVAEKSVEGILINKRNIFITPDYAHFIVNNLPDRVRRHLKTSVGATKEYKQKHFN</sequence>
<dbReference type="OrthoDB" id="6251714at2759"/>
<dbReference type="GO" id="GO:0016616">
    <property type="term" value="F:oxidoreductase activity, acting on the CH-OH group of donors, NAD or NADP as acceptor"/>
    <property type="evidence" value="ECO:0007669"/>
    <property type="project" value="TreeGrafter"/>
</dbReference>
<comment type="similarity">
    <text evidence="1">Belongs to the short-chain dehydrogenases/reductases (SDR) family.</text>
</comment>
<proteinExistence type="inferred from homology"/>
<dbReference type="EMBL" id="CVRI01000009">
    <property type="protein sequence ID" value="CRK88617.1"/>
    <property type="molecule type" value="Genomic_DNA"/>
</dbReference>
<dbReference type="GO" id="GO:0005811">
    <property type="term" value="C:lipid droplet"/>
    <property type="evidence" value="ECO:0007669"/>
    <property type="project" value="TreeGrafter"/>
</dbReference>
<dbReference type="Pfam" id="PF00106">
    <property type="entry name" value="adh_short"/>
    <property type="match status" value="1"/>
</dbReference>
<protein>
    <submittedName>
        <fullName evidence="2">CLUMA_CG002381, isoform A</fullName>
    </submittedName>
</protein>
<dbReference type="STRING" id="568069.A0A1J1HQX4"/>
<dbReference type="PANTHER" id="PTHR24322:SF748">
    <property type="entry name" value="FI23927P1-RELATED"/>
    <property type="match status" value="1"/>
</dbReference>
<name>A0A1J1HQX4_9DIPT</name>
<dbReference type="PRINTS" id="PR00080">
    <property type="entry name" value="SDRFAMILY"/>
</dbReference>
<reference evidence="2 3" key="1">
    <citation type="submission" date="2015-04" db="EMBL/GenBank/DDBJ databases">
        <authorList>
            <person name="Syromyatnikov M.Y."/>
            <person name="Popov V.N."/>
        </authorList>
    </citation>
    <scope>NUCLEOTIDE SEQUENCE [LARGE SCALE GENOMIC DNA]</scope>
</reference>
<dbReference type="AlphaFoldDB" id="A0A1J1HQX4"/>
<evidence type="ECO:0000313" key="3">
    <source>
        <dbReference type="Proteomes" id="UP000183832"/>
    </source>
</evidence>
<organism evidence="2 3">
    <name type="scientific">Clunio marinus</name>
    <dbReference type="NCBI Taxonomy" id="568069"/>
    <lineage>
        <taxon>Eukaryota</taxon>
        <taxon>Metazoa</taxon>
        <taxon>Ecdysozoa</taxon>
        <taxon>Arthropoda</taxon>
        <taxon>Hexapoda</taxon>
        <taxon>Insecta</taxon>
        <taxon>Pterygota</taxon>
        <taxon>Neoptera</taxon>
        <taxon>Endopterygota</taxon>
        <taxon>Diptera</taxon>
        <taxon>Nematocera</taxon>
        <taxon>Chironomoidea</taxon>
        <taxon>Chironomidae</taxon>
        <taxon>Clunio</taxon>
    </lineage>
</organism>
<dbReference type="PRINTS" id="PR00081">
    <property type="entry name" value="GDHRDH"/>
</dbReference>